<reference evidence="6" key="2">
    <citation type="journal article" date="2017" name="J. Anim. Genet.">
        <title>Multiple reference genome sequences of hot pepper reveal the massive evolution of plant disease resistance genes by retroduplication.</title>
        <authorList>
            <person name="Kim S."/>
            <person name="Park J."/>
            <person name="Yeom S.-I."/>
            <person name="Kim Y.-M."/>
            <person name="Seo E."/>
            <person name="Kim K.-T."/>
            <person name="Kim M.-S."/>
            <person name="Lee J.M."/>
            <person name="Cheong K."/>
            <person name="Shin H.-S."/>
            <person name="Kim S.-B."/>
            <person name="Han K."/>
            <person name="Lee J."/>
            <person name="Park M."/>
            <person name="Lee H.-A."/>
            <person name="Lee H.-Y."/>
            <person name="Lee Y."/>
            <person name="Oh S."/>
            <person name="Lee J.H."/>
            <person name="Choi E."/>
            <person name="Choi E."/>
            <person name="Lee S.E."/>
            <person name="Jeon J."/>
            <person name="Kim H."/>
            <person name="Choi G."/>
            <person name="Song H."/>
            <person name="Lee J."/>
            <person name="Lee S.-C."/>
            <person name="Kwon J.-K."/>
            <person name="Lee H.-Y."/>
            <person name="Koo N."/>
            <person name="Hong Y."/>
            <person name="Kim R.W."/>
            <person name="Kang W.-H."/>
            <person name="Huh J.H."/>
            <person name="Kang B.-C."/>
            <person name="Yang T.-J."/>
            <person name="Lee Y.-H."/>
            <person name="Bennetzen J.L."/>
            <person name="Choi D."/>
        </authorList>
    </citation>
    <scope>NUCLEOTIDE SEQUENCE [LARGE SCALE GENOMIC DNA]</scope>
    <source>
        <strain evidence="6">cv. PBC81</strain>
    </source>
</reference>
<dbReference type="InterPro" id="IPR038765">
    <property type="entry name" value="Papain-like_cys_pep_sf"/>
</dbReference>
<accession>A0A2G2WK95</accession>
<dbReference type="GO" id="GO:0008234">
    <property type="term" value="F:cysteine-type peptidase activity"/>
    <property type="evidence" value="ECO:0007669"/>
    <property type="project" value="InterPro"/>
</dbReference>
<keyword evidence="2" id="KW-0645">Protease</keyword>
<evidence type="ECO:0000256" key="2">
    <source>
        <dbReference type="ARBA" id="ARBA00022670"/>
    </source>
</evidence>
<protein>
    <recommendedName>
        <fullName evidence="4">Ubiquitin-like protease family profile domain-containing protein</fullName>
    </recommendedName>
</protein>
<dbReference type="Pfam" id="PF02902">
    <property type="entry name" value="Peptidase_C48"/>
    <property type="match status" value="1"/>
</dbReference>
<dbReference type="Proteomes" id="UP000224567">
    <property type="component" value="Unassembled WGS sequence"/>
</dbReference>
<dbReference type="EMBL" id="MLFT02000006">
    <property type="protein sequence ID" value="PHT45663.1"/>
    <property type="molecule type" value="Genomic_DNA"/>
</dbReference>
<feature type="domain" description="Ubiquitin-like protease family profile" evidence="4">
    <location>
        <begin position="310"/>
        <end position="353"/>
    </location>
</feature>
<dbReference type="PANTHER" id="PTHR33022:SF21">
    <property type="entry name" value="UBIQUITIN-LIKE PROTEASE FAMILY PROFILE DOMAIN-CONTAINING PROTEIN"/>
    <property type="match status" value="1"/>
</dbReference>
<name>A0A2G2WK95_CAPBA</name>
<dbReference type="InterPro" id="IPR003653">
    <property type="entry name" value="Peptidase_C48_C"/>
</dbReference>
<dbReference type="AlphaFoldDB" id="A0A2G2WK95"/>
<organism evidence="5 6">
    <name type="scientific">Capsicum baccatum</name>
    <name type="common">Peruvian pepper</name>
    <dbReference type="NCBI Taxonomy" id="33114"/>
    <lineage>
        <taxon>Eukaryota</taxon>
        <taxon>Viridiplantae</taxon>
        <taxon>Streptophyta</taxon>
        <taxon>Embryophyta</taxon>
        <taxon>Tracheophyta</taxon>
        <taxon>Spermatophyta</taxon>
        <taxon>Magnoliopsida</taxon>
        <taxon>eudicotyledons</taxon>
        <taxon>Gunneridae</taxon>
        <taxon>Pentapetalae</taxon>
        <taxon>asterids</taxon>
        <taxon>lamiids</taxon>
        <taxon>Solanales</taxon>
        <taxon>Solanaceae</taxon>
        <taxon>Solanoideae</taxon>
        <taxon>Capsiceae</taxon>
        <taxon>Capsicum</taxon>
    </lineage>
</organism>
<evidence type="ECO:0000256" key="1">
    <source>
        <dbReference type="ARBA" id="ARBA00005234"/>
    </source>
</evidence>
<dbReference type="Gene3D" id="3.40.395.10">
    <property type="entry name" value="Adenoviral Proteinase, Chain A"/>
    <property type="match status" value="1"/>
</dbReference>
<dbReference type="OrthoDB" id="1899087at2759"/>
<comment type="caution">
    <text evidence="5">The sequence shown here is derived from an EMBL/GenBank/DDBJ whole genome shotgun (WGS) entry which is preliminary data.</text>
</comment>
<gene>
    <name evidence="5" type="ORF">CQW23_14821</name>
</gene>
<dbReference type="SUPFAM" id="SSF54001">
    <property type="entry name" value="Cysteine proteinases"/>
    <property type="match status" value="1"/>
</dbReference>
<keyword evidence="3" id="KW-0378">Hydrolase</keyword>
<keyword evidence="6" id="KW-1185">Reference proteome</keyword>
<evidence type="ECO:0000313" key="5">
    <source>
        <dbReference type="EMBL" id="PHT45663.1"/>
    </source>
</evidence>
<sequence length="364" mass="41824">MVTDEKLLELLELAMLSDTAETVKRARELLDLGVDPIILMSQLATLIMDIIAETHPIFDAKQTDTSTGKNFPLKFDIGYELAHVKYGRLAHVPADAGCGLWKRWLCHCRCQLWALALPMLLRPFNLYLKIDSEFNGMRKFVQESVKLILNELRLNVDVGLQTPSASKKQDEVFVDPVFEKYSFDDDVSVRLDVVNNHVNDQSLLDDIPFFTESQLVALEPTFKVLETPKAHISTPIMFDKSPVDVYNQSDTSSRRCPLYFKSKHLFQKSVANVALQNKIIPEFVLADIKIEDKDWFSTLIHTGRPWNDEDTPQQEPQSNDCGMFVCAFAEYVSHGMFDISSRLFDVVNHRIRYDALLWDYVRRK</sequence>
<dbReference type="GO" id="GO:0006508">
    <property type="term" value="P:proteolysis"/>
    <property type="evidence" value="ECO:0007669"/>
    <property type="project" value="UniProtKB-KW"/>
</dbReference>
<reference evidence="5 6" key="1">
    <citation type="journal article" date="2017" name="Genome Biol.">
        <title>New reference genome sequences of hot pepper reveal the massive evolution of plant disease-resistance genes by retroduplication.</title>
        <authorList>
            <person name="Kim S."/>
            <person name="Park J."/>
            <person name="Yeom S.I."/>
            <person name="Kim Y.M."/>
            <person name="Seo E."/>
            <person name="Kim K.T."/>
            <person name="Kim M.S."/>
            <person name="Lee J.M."/>
            <person name="Cheong K."/>
            <person name="Shin H.S."/>
            <person name="Kim S.B."/>
            <person name="Han K."/>
            <person name="Lee J."/>
            <person name="Park M."/>
            <person name="Lee H.A."/>
            <person name="Lee H.Y."/>
            <person name="Lee Y."/>
            <person name="Oh S."/>
            <person name="Lee J.H."/>
            <person name="Choi E."/>
            <person name="Choi E."/>
            <person name="Lee S.E."/>
            <person name="Jeon J."/>
            <person name="Kim H."/>
            <person name="Choi G."/>
            <person name="Song H."/>
            <person name="Lee J."/>
            <person name="Lee S.C."/>
            <person name="Kwon J.K."/>
            <person name="Lee H.Y."/>
            <person name="Koo N."/>
            <person name="Hong Y."/>
            <person name="Kim R.W."/>
            <person name="Kang W.H."/>
            <person name="Huh J.H."/>
            <person name="Kang B.C."/>
            <person name="Yang T.J."/>
            <person name="Lee Y.H."/>
            <person name="Bennetzen J.L."/>
            <person name="Choi D."/>
        </authorList>
    </citation>
    <scope>NUCLEOTIDE SEQUENCE [LARGE SCALE GENOMIC DNA]</scope>
    <source>
        <strain evidence="6">cv. PBC81</strain>
    </source>
</reference>
<comment type="similarity">
    <text evidence="1">Belongs to the peptidase C48 family.</text>
</comment>
<proteinExistence type="inferred from homology"/>
<evidence type="ECO:0000259" key="4">
    <source>
        <dbReference type="Pfam" id="PF02902"/>
    </source>
</evidence>
<evidence type="ECO:0000256" key="3">
    <source>
        <dbReference type="ARBA" id="ARBA00022801"/>
    </source>
</evidence>
<dbReference type="PANTHER" id="PTHR33022">
    <property type="entry name" value="DUF1985 DOMAIN-CONTAINING PROTEIN"/>
    <property type="match status" value="1"/>
</dbReference>
<evidence type="ECO:0000313" key="6">
    <source>
        <dbReference type="Proteomes" id="UP000224567"/>
    </source>
</evidence>
<dbReference type="STRING" id="33114.A0A2G2WK95"/>